<reference evidence="1" key="4">
    <citation type="submission" date="2019-03" db="UniProtKB">
        <authorList>
            <consortium name="EnsemblPlants"/>
        </authorList>
    </citation>
    <scope>IDENTIFICATION</scope>
</reference>
<reference evidence="2" key="2">
    <citation type="journal article" date="2017" name="Nat. Plants">
        <title>The Aegilops tauschii genome reveals multiple impacts of transposons.</title>
        <authorList>
            <person name="Zhao G."/>
            <person name="Zou C."/>
            <person name="Li K."/>
            <person name="Wang K."/>
            <person name="Li T."/>
            <person name="Gao L."/>
            <person name="Zhang X."/>
            <person name="Wang H."/>
            <person name="Yang Z."/>
            <person name="Liu X."/>
            <person name="Jiang W."/>
            <person name="Mao L."/>
            <person name="Kong X."/>
            <person name="Jiao Y."/>
            <person name="Jia J."/>
        </authorList>
    </citation>
    <scope>NUCLEOTIDE SEQUENCE [LARGE SCALE GENOMIC DNA]</scope>
    <source>
        <strain evidence="2">cv. AL8/78</strain>
    </source>
</reference>
<accession>A0A453LTB1</accession>
<keyword evidence="2" id="KW-1185">Reference proteome</keyword>
<reference evidence="1" key="3">
    <citation type="journal article" date="2017" name="Nature">
        <title>Genome sequence of the progenitor of the wheat D genome Aegilops tauschii.</title>
        <authorList>
            <person name="Luo M.C."/>
            <person name="Gu Y.Q."/>
            <person name="Puiu D."/>
            <person name="Wang H."/>
            <person name="Twardziok S.O."/>
            <person name="Deal K.R."/>
            <person name="Huo N."/>
            <person name="Zhu T."/>
            <person name="Wang L."/>
            <person name="Wang Y."/>
            <person name="McGuire P.E."/>
            <person name="Liu S."/>
            <person name="Long H."/>
            <person name="Ramasamy R.K."/>
            <person name="Rodriguez J.C."/>
            <person name="Van S.L."/>
            <person name="Yuan L."/>
            <person name="Wang Z."/>
            <person name="Xia Z."/>
            <person name="Xiao L."/>
            <person name="Anderson O.D."/>
            <person name="Ouyang S."/>
            <person name="Liang Y."/>
            <person name="Zimin A.V."/>
            <person name="Pertea G."/>
            <person name="Qi P."/>
            <person name="Bennetzen J.L."/>
            <person name="Dai X."/>
            <person name="Dawson M.W."/>
            <person name="Muller H.G."/>
            <person name="Kugler K."/>
            <person name="Rivarola-Duarte L."/>
            <person name="Spannagl M."/>
            <person name="Mayer K.F.X."/>
            <person name="Lu F.H."/>
            <person name="Bevan M.W."/>
            <person name="Leroy P."/>
            <person name="Li P."/>
            <person name="You F.M."/>
            <person name="Sun Q."/>
            <person name="Liu Z."/>
            <person name="Lyons E."/>
            <person name="Wicker T."/>
            <person name="Salzberg S.L."/>
            <person name="Devos K.M."/>
            <person name="Dvorak J."/>
        </authorList>
    </citation>
    <scope>NUCLEOTIDE SEQUENCE [LARGE SCALE GENOMIC DNA]</scope>
    <source>
        <strain evidence="1">cv. AL8/78</strain>
    </source>
</reference>
<sequence>NDQVILDLLETYWSRSSGVPDVIVACARVTPCRAAACGSTLHIHLAPLAITLDLHCARRPAGRPAIPKEEAVLINYSIKLEG</sequence>
<protein>
    <submittedName>
        <fullName evidence="1">Uncharacterized protein</fullName>
    </submittedName>
</protein>
<dbReference type="EnsemblPlants" id="AET5Gv20902700.1">
    <property type="protein sequence ID" value="AET5Gv20902700.1"/>
    <property type="gene ID" value="AET5Gv20902700"/>
</dbReference>
<dbReference type="AlphaFoldDB" id="A0A453LTB1"/>
<dbReference type="Proteomes" id="UP000015105">
    <property type="component" value="Chromosome 5D"/>
</dbReference>
<name>A0A453LTB1_AEGTS</name>
<reference evidence="2" key="1">
    <citation type="journal article" date="2014" name="Science">
        <title>Ancient hybridizations among the ancestral genomes of bread wheat.</title>
        <authorList>
            <consortium name="International Wheat Genome Sequencing Consortium,"/>
            <person name="Marcussen T."/>
            <person name="Sandve S.R."/>
            <person name="Heier L."/>
            <person name="Spannagl M."/>
            <person name="Pfeifer M."/>
            <person name="Jakobsen K.S."/>
            <person name="Wulff B.B."/>
            <person name="Steuernagel B."/>
            <person name="Mayer K.F."/>
            <person name="Olsen O.A."/>
        </authorList>
    </citation>
    <scope>NUCLEOTIDE SEQUENCE [LARGE SCALE GENOMIC DNA]</scope>
    <source>
        <strain evidence="2">cv. AL8/78</strain>
    </source>
</reference>
<organism evidence="1 2">
    <name type="scientific">Aegilops tauschii subsp. strangulata</name>
    <name type="common">Goatgrass</name>
    <dbReference type="NCBI Taxonomy" id="200361"/>
    <lineage>
        <taxon>Eukaryota</taxon>
        <taxon>Viridiplantae</taxon>
        <taxon>Streptophyta</taxon>
        <taxon>Embryophyta</taxon>
        <taxon>Tracheophyta</taxon>
        <taxon>Spermatophyta</taxon>
        <taxon>Magnoliopsida</taxon>
        <taxon>Liliopsida</taxon>
        <taxon>Poales</taxon>
        <taxon>Poaceae</taxon>
        <taxon>BOP clade</taxon>
        <taxon>Pooideae</taxon>
        <taxon>Triticodae</taxon>
        <taxon>Triticeae</taxon>
        <taxon>Triticinae</taxon>
        <taxon>Aegilops</taxon>
    </lineage>
</organism>
<reference evidence="1" key="5">
    <citation type="journal article" date="2021" name="G3 (Bethesda)">
        <title>Aegilops tauschii genome assembly Aet v5.0 features greater sequence contiguity and improved annotation.</title>
        <authorList>
            <person name="Wang L."/>
            <person name="Zhu T."/>
            <person name="Rodriguez J.C."/>
            <person name="Deal K.R."/>
            <person name="Dubcovsky J."/>
            <person name="McGuire P.E."/>
            <person name="Lux T."/>
            <person name="Spannagl M."/>
            <person name="Mayer K.F.X."/>
            <person name="Baldrich P."/>
            <person name="Meyers B.C."/>
            <person name="Huo N."/>
            <person name="Gu Y.Q."/>
            <person name="Zhou H."/>
            <person name="Devos K.M."/>
            <person name="Bennetzen J.L."/>
            <person name="Unver T."/>
            <person name="Budak H."/>
            <person name="Gulick P.J."/>
            <person name="Galiba G."/>
            <person name="Kalapos B."/>
            <person name="Nelson D.R."/>
            <person name="Li P."/>
            <person name="You F.M."/>
            <person name="Luo M.C."/>
            <person name="Dvorak J."/>
        </authorList>
    </citation>
    <scope>NUCLEOTIDE SEQUENCE [LARGE SCALE GENOMIC DNA]</scope>
    <source>
        <strain evidence="1">cv. AL8/78</strain>
    </source>
</reference>
<evidence type="ECO:0000313" key="2">
    <source>
        <dbReference type="Proteomes" id="UP000015105"/>
    </source>
</evidence>
<proteinExistence type="predicted"/>
<dbReference type="Gramene" id="AET5Gv20902700.1">
    <property type="protein sequence ID" value="AET5Gv20902700.1"/>
    <property type="gene ID" value="AET5Gv20902700"/>
</dbReference>
<evidence type="ECO:0000313" key="1">
    <source>
        <dbReference type="EnsemblPlants" id="AET5Gv20902700.1"/>
    </source>
</evidence>